<evidence type="ECO:0000259" key="4">
    <source>
        <dbReference type="SMART" id="SM00560"/>
    </source>
</evidence>
<dbReference type="Pfam" id="PF13385">
    <property type="entry name" value="Laminin_G_3"/>
    <property type="match status" value="2"/>
</dbReference>
<organism evidence="5">
    <name type="scientific">Streptomyces sp. R11</name>
    <dbReference type="NCBI Taxonomy" id="3238625"/>
    <lineage>
        <taxon>Bacteria</taxon>
        <taxon>Bacillati</taxon>
        <taxon>Actinomycetota</taxon>
        <taxon>Actinomycetes</taxon>
        <taxon>Kitasatosporales</taxon>
        <taxon>Streptomycetaceae</taxon>
        <taxon>Streptomyces</taxon>
    </lineage>
</organism>
<keyword evidence="1" id="KW-0732">Signal</keyword>
<evidence type="ECO:0000256" key="2">
    <source>
        <dbReference type="ARBA" id="ARBA00023157"/>
    </source>
</evidence>
<dbReference type="Gene3D" id="2.60.120.200">
    <property type="match status" value="2"/>
</dbReference>
<dbReference type="AlphaFoldDB" id="A0AB39NCI7"/>
<accession>A0AB39NCI7</accession>
<dbReference type="EMBL" id="CP163432">
    <property type="protein sequence ID" value="XDQ16183.1"/>
    <property type="molecule type" value="Genomic_DNA"/>
</dbReference>
<dbReference type="GO" id="GO:0006955">
    <property type="term" value="P:immune response"/>
    <property type="evidence" value="ECO:0007669"/>
    <property type="project" value="InterPro"/>
</dbReference>
<dbReference type="InterPro" id="IPR013320">
    <property type="entry name" value="ConA-like_dom_sf"/>
</dbReference>
<feature type="domain" description="LamG-like jellyroll fold" evidence="4">
    <location>
        <begin position="139"/>
        <end position="271"/>
    </location>
</feature>
<keyword evidence="2" id="KW-1015">Disulfide bond</keyword>
<dbReference type="SUPFAM" id="SSF49899">
    <property type="entry name" value="Concanavalin A-like lectins/glucanases"/>
    <property type="match status" value="2"/>
</dbReference>
<gene>
    <name evidence="5" type="ORF">AB5J55_05670</name>
</gene>
<feature type="domain" description="LamG-like jellyroll fold" evidence="4">
    <location>
        <begin position="363"/>
        <end position="508"/>
    </location>
</feature>
<protein>
    <submittedName>
        <fullName evidence="5">LamG-like jellyroll fold domain-containing protein</fullName>
    </submittedName>
</protein>
<dbReference type="InterPro" id="IPR006558">
    <property type="entry name" value="LamG-like"/>
</dbReference>
<proteinExistence type="predicted"/>
<dbReference type="SMART" id="SM00560">
    <property type="entry name" value="LamGL"/>
    <property type="match status" value="2"/>
</dbReference>
<evidence type="ECO:0000256" key="1">
    <source>
        <dbReference type="ARBA" id="ARBA00022729"/>
    </source>
</evidence>
<evidence type="ECO:0000256" key="3">
    <source>
        <dbReference type="SAM" id="MobiDB-lite"/>
    </source>
</evidence>
<name>A0AB39NCI7_9ACTN</name>
<reference evidence="5" key="1">
    <citation type="submission" date="2024-07" db="EMBL/GenBank/DDBJ databases">
        <authorList>
            <person name="Yu S.T."/>
        </authorList>
    </citation>
    <scope>NUCLEOTIDE SEQUENCE</scope>
    <source>
        <strain evidence="5">R11</strain>
    </source>
</reference>
<dbReference type="InterPro" id="IPR042837">
    <property type="entry name" value="PTX3"/>
</dbReference>
<dbReference type="PANTHER" id="PTHR46943">
    <property type="entry name" value="PENTRAXIN-RELATED PROTEIN PTX3"/>
    <property type="match status" value="1"/>
</dbReference>
<sequence>MDSPSDDVAQYVYSFIGGPQLTARPDELGGPVTIRHLPLKSGTDYLSVRAIDRAGRSSTTTTYWIRIKSGRAPVAHWNLADPAGSTTAAAEAGPAADAGSRVVFGTTAPRGTSLASVASLDGSSHAFLTPHAPAVDTAKTFAVSAWARPARTDRNMTVAGQDAGAHAAFTLGLRTRHEGPQWSFSIGGTRITGGAPETGEWAHLLGLYDKETGEARLYVNGNEVGTPAEATPDRTAGAFQIGRSRKGGGYGDRWHGAVGDVRAYDRVVVPAVVTELAYRKPTLLGHWSLETATDGASPEQSGKAPLTLGPGASIHRGPDGSCLPDLDPDCPFVPYPLVGDGHLQLDGATGHATTGSAVVDTSDSFTVGVVVRLADAEPAAPMTVLSQAGEHTDAFKVRYDPAVHAWQLVMPLRDEAGAPEVVVSQIESADGGEGQGHRLAVVYDDATDRIQLYLDGYTNADATATFPNGLPSSGALQIGRGKAGDGWGEYLHGDVDEVQAYAGALRDRDIAFLGSGGGPCFC</sequence>
<feature type="region of interest" description="Disordered" evidence="3">
    <location>
        <begin position="292"/>
        <end position="320"/>
    </location>
</feature>
<dbReference type="RefSeq" id="WP_369276106.1">
    <property type="nucleotide sequence ID" value="NZ_CP163432.1"/>
</dbReference>
<evidence type="ECO:0000313" key="5">
    <source>
        <dbReference type="EMBL" id="XDQ16183.1"/>
    </source>
</evidence>
<dbReference type="PANTHER" id="PTHR46943:SF1">
    <property type="entry name" value="PENTRAXIN-RELATED PROTEIN PTX3"/>
    <property type="match status" value="1"/>
</dbReference>